<dbReference type="InterPro" id="IPR002470">
    <property type="entry name" value="Peptidase_S9A"/>
</dbReference>
<dbReference type="SUPFAM" id="SSF50993">
    <property type="entry name" value="Peptidase/esterase 'gauge' domain"/>
    <property type="match status" value="1"/>
</dbReference>
<dbReference type="RefSeq" id="WP_133533993.1">
    <property type="nucleotide sequence ID" value="NZ_SNXR01000018.1"/>
</dbReference>
<dbReference type="Pfam" id="PF00326">
    <property type="entry name" value="Peptidase_S9"/>
    <property type="match status" value="1"/>
</dbReference>
<keyword evidence="2" id="KW-0378">Hydrolase</keyword>
<evidence type="ECO:0000313" key="7">
    <source>
        <dbReference type="EMBL" id="TDP57590.1"/>
    </source>
</evidence>
<dbReference type="GO" id="GO:0005829">
    <property type="term" value="C:cytosol"/>
    <property type="evidence" value="ECO:0007669"/>
    <property type="project" value="TreeGrafter"/>
</dbReference>
<evidence type="ECO:0000256" key="2">
    <source>
        <dbReference type="ARBA" id="ARBA00022801"/>
    </source>
</evidence>
<dbReference type="InterPro" id="IPR023302">
    <property type="entry name" value="Pept_S9A_N"/>
</dbReference>
<sequence>MAKYTLLLLAIFGINNTVNAQEDKYLWLEEVDGEKALSFVNEQNKATFDKLSKEKDYQSIYDQCLAIFNSSERIAYPSINGNYVYNFWKDKNHERGIWRRCLLTDYKSGKLNWETLLDIDELSKKDNKKWVFKGASGLHPTYTKFLISLSNGGGDATIIREFDVDKKAFIKDGFQTEEAKGWASYVDENTIAIATNFGEKTMTDSGYPRLAKLWKRGTSLDSAQLIYEGKKEDVGVWCGVYHDGSKTYTYVSRAITIFNSEKLFWHNNQMVSLDIPLDADINSLLNDQLIVTLKSDWKVENSTFKSGTLISLTLSELLKGKKSIKTIIVPDEFSSVDGVATTKNKVLINMLSNVTNKLFVFSFDGEKWQSKQVKAPEYGTIGIITTDDTSDEYFFNFQNFITPSTLFAADAKENTLKEVKSLPAFFDASKYEVKQYKAKSKDGTLVPYFLVAAKNLKTDGNNPTLIYAYGGFGSSSQPYYASAVGVSWLDKGGVYVLANIRGGGEFGPNWHQAGLKEKRQNVFDDLYAVSEDVIAKKITSSKHLGVMGGSNGGLLVGVAFTQRPELYNAIVCEVPLLDMQRYNKLLAGASWMGEYGNPDIPEEWEYIKKYSPYQNLKAEMNYPEVFFTTSTRDDRVHPGHARKMVAKMNDMGYKTFYYENMEGGHAGASTNEQTAKIDALIYSYLLKKLK</sequence>
<dbReference type="GO" id="GO:0070012">
    <property type="term" value="F:oligopeptidase activity"/>
    <property type="evidence" value="ECO:0007669"/>
    <property type="project" value="TreeGrafter"/>
</dbReference>
<comment type="caution">
    <text evidence="7">The sequence shown here is derived from an EMBL/GenBank/DDBJ whole genome shotgun (WGS) entry which is preliminary data.</text>
</comment>
<evidence type="ECO:0000256" key="1">
    <source>
        <dbReference type="ARBA" id="ARBA00022670"/>
    </source>
</evidence>
<dbReference type="PRINTS" id="PR00862">
    <property type="entry name" value="PROLIGOPTASE"/>
</dbReference>
<proteinExistence type="predicted"/>
<dbReference type="GO" id="GO:0006508">
    <property type="term" value="P:proteolysis"/>
    <property type="evidence" value="ECO:0007669"/>
    <property type="project" value="UniProtKB-KW"/>
</dbReference>
<dbReference type="PANTHER" id="PTHR42881">
    <property type="entry name" value="PROLYL ENDOPEPTIDASE"/>
    <property type="match status" value="1"/>
</dbReference>
<dbReference type="Pfam" id="PF02897">
    <property type="entry name" value="Peptidase_S9_N"/>
    <property type="match status" value="1"/>
</dbReference>
<evidence type="ECO:0000256" key="3">
    <source>
        <dbReference type="ARBA" id="ARBA00022825"/>
    </source>
</evidence>
<dbReference type="SUPFAM" id="SSF53474">
    <property type="entry name" value="alpha/beta-Hydrolases"/>
    <property type="match status" value="1"/>
</dbReference>
<feature type="signal peptide" evidence="4">
    <location>
        <begin position="1"/>
        <end position="20"/>
    </location>
</feature>
<evidence type="ECO:0000256" key="4">
    <source>
        <dbReference type="SAM" id="SignalP"/>
    </source>
</evidence>
<dbReference type="Proteomes" id="UP000295260">
    <property type="component" value="Unassembled WGS sequence"/>
</dbReference>
<dbReference type="InterPro" id="IPR051167">
    <property type="entry name" value="Prolyl_oligopep/macrocyclase"/>
</dbReference>
<dbReference type="EMBL" id="SNXR01000018">
    <property type="protein sequence ID" value="TDP57590.1"/>
    <property type="molecule type" value="Genomic_DNA"/>
</dbReference>
<accession>A0A4R6Q6F5</accession>
<feature type="domain" description="Peptidase S9 prolyl oligopeptidase catalytic" evidence="5">
    <location>
        <begin position="486"/>
        <end position="690"/>
    </location>
</feature>
<dbReference type="GO" id="GO:0004252">
    <property type="term" value="F:serine-type endopeptidase activity"/>
    <property type="evidence" value="ECO:0007669"/>
    <property type="project" value="InterPro"/>
</dbReference>
<dbReference type="Gene3D" id="3.40.50.1820">
    <property type="entry name" value="alpha/beta hydrolase"/>
    <property type="match status" value="1"/>
</dbReference>
<dbReference type="InterPro" id="IPR001375">
    <property type="entry name" value="Peptidase_S9_cat"/>
</dbReference>
<feature type="domain" description="Peptidase S9A N-terminal" evidence="6">
    <location>
        <begin position="21"/>
        <end position="420"/>
    </location>
</feature>
<dbReference type="InterPro" id="IPR029058">
    <property type="entry name" value="AB_hydrolase_fold"/>
</dbReference>
<dbReference type="Gene3D" id="2.130.10.120">
    <property type="entry name" value="Prolyl oligopeptidase, N-terminal domain"/>
    <property type="match status" value="1"/>
</dbReference>
<evidence type="ECO:0000259" key="6">
    <source>
        <dbReference type="Pfam" id="PF02897"/>
    </source>
</evidence>
<keyword evidence="1" id="KW-0645">Protease</keyword>
<evidence type="ECO:0000259" key="5">
    <source>
        <dbReference type="Pfam" id="PF00326"/>
    </source>
</evidence>
<protein>
    <submittedName>
        <fullName evidence="7">Prolyl oligopeptidase</fullName>
    </submittedName>
</protein>
<keyword evidence="8" id="KW-1185">Reference proteome</keyword>
<keyword evidence="4" id="KW-0732">Signal</keyword>
<feature type="chain" id="PRO_5020961717" evidence="4">
    <location>
        <begin position="21"/>
        <end position="690"/>
    </location>
</feature>
<dbReference type="PANTHER" id="PTHR42881:SF13">
    <property type="entry name" value="PROLYL ENDOPEPTIDASE"/>
    <property type="match status" value="1"/>
</dbReference>
<organism evidence="7 8">
    <name type="scientific">Flavobacterium dankookense</name>
    <dbReference type="NCBI Taxonomy" id="706186"/>
    <lineage>
        <taxon>Bacteria</taxon>
        <taxon>Pseudomonadati</taxon>
        <taxon>Bacteroidota</taxon>
        <taxon>Flavobacteriia</taxon>
        <taxon>Flavobacteriales</taxon>
        <taxon>Flavobacteriaceae</taxon>
        <taxon>Flavobacterium</taxon>
    </lineage>
</organism>
<name>A0A4R6Q6F5_9FLAO</name>
<gene>
    <name evidence="7" type="ORF">BC748_2804</name>
</gene>
<reference evidence="7 8" key="1">
    <citation type="submission" date="2019-03" db="EMBL/GenBank/DDBJ databases">
        <title>Genomic Encyclopedia of Archaeal and Bacterial Type Strains, Phase II (KMG-II): from individual species to whole genera.</title>
        <authorList>
            <person name="Goeker M."/>
        </authorList>
    </citation>
    <scope>NUCLEOTIDE SEQUENCE [LARGE SCALE GENOMIC DNA]</scope>
    <source>
        <strain evidence="7 8">DSM 25687</strain>
    </source>
</reference>
<keyword evidence="3" id="KW-0720">Serine protease</keyword>
<dbReference type="OrthoDB" id="9801421at2"/>
<evidence type="ECO:0000313" key="8">
    <source>
        <dbReference type="Proteomes" id="UP000295260"/>
    </source>
</evidence>
<dbReference type="AlphaFoldDB" id="A0A4R6Q6F5"/>